<dbReference type="AlphaFoldDB" id="C0GDW9"/>
<protein>
    <submittedName>
        <fullName evidence="8">Precorrin-4 C11-methyltransferase</fullName>
        <ecNumber evidence="8">2.1.1.133</ecNumber>
    </submittedName>
</protein>
<dbReference type="STRING" id="555088.DealDRAFT_0678"/>
<dbReference type="UniPathway" id="UPA00148"/>
<dbReference type="InterPro" id="IPR014776">
    <property type="entry name" value="4pyrrole_Mease_sub2"/>
</dbReference>
<dbReference type="OrthoDB" id="9815856at2"/>
<dbReference type="Proteomes" id="UP000006443">
    <property type="component" value="Unassembled WGS sequence"/>
</dbReference>
<feature type="domain" description="Tetrapyrrole methylase" evidence="7">
    <location>
        <begin position="2"/>
        <end position="207"/>
    </location>
</feature>
<evidence type="ECO:0000313" key="8">
    <source>
        <dbReference type="EMBL" id="EEG78263.1"/>
    </source>
</evidence>
<dbReference type="InterPro" id="IPR014777">
    <property type="entry name" value="4pyrrole_Mease_sub1"/>
</dbReference>
<dbReference type="PROSITE" id="PS00839">
    <property type="entry name" value="SUMT_1"/>
    <property type="match status" value="1"/>
</dbReference>
<dbReference type="InterPro" id="IPR050161">
    <property type="entry name" value="Siro_Cobalamin_biosynth"/>
</dbReference>
<dbReference type="PANTHER" id="PTHR45790">
    <property type="entry name" value="SIROHEME SYNTHASE-RELATED"/>
    <property type="match status" value="1"/>
</dbReference>
<gene>
    <name evidence="8" type="ORF">DealDRAFT_0678</name>
</gene>
<comment type="similarity">
    <text evidence="2">Belongs to the precorrin methyltransferase family.</text>
</comment>
<keyword evidence="9" id="KW-1185">Reference proteome</keyword>
<dbReference type="PANTHER" id="PTHR45790:SF4">
    <property type="entry name" value="COBALT-PRECORRIN-4 C(11)-METHYLTRANSFERASE"/>
    <property type="match status" value="1"/>
</dbReference>
<evidence type="ECO:0000259" key="7">
    <source>
        <dbReference type="Pfam" id="PF00590"/>
    </source>
</evidence>
<name>C0GDW9_DETAL</name>
<dbReference type="GO" id="GO:0046026">
    <property type="term" value="F:precorrin-4 C11-methyltransferase activity"/>
    <property type="evidence" value="ECO:0007669"/>
    <property type="project" value="UniProtKB-EC"/>
</dbReference>
<dbReference type="SUPFAM" id="SSF53790">
    <property type="entry name" value="Tetrapyrrole methylase"/>
    <property type="match status" value="1"/>
</dbReference>
<dbReference type="InterPro" id="IPR000878">
    <property type="entry name" value="4pyrrol_Mease"/>
</dbReference>
<keyword evidence="5 8" id="KW-0808">Transferase</keyword>
<accession>C0GDW9</accession>
<reference evidence="8 9" key="1">
    <citation type="submission" date="2009-02" db="EMBL/GenBank/DDBJ databases">
        <title>Sequencing of the draft genome and assembly of Dethiobacter alkaliphilus AHT 1.</title>
        <authorList>
            <consortium name="US DOE Joint Genome Institute (JGI-PGF)"/>
            <person name="Lucas S."/>
            <person name="Copeland A."/>
            <person name="Lapidus A."/>
            <person name="Glavina del Rio T."/>
            <person name="Dalin E."/>
            <person name="Tice H."/>
            <person name="Bruce D."/>
            <person name="Goodwin L."/>
            <person name="Pitluck S."/>
            <person name="Larimer F."/>
            <person name="Land M.L."/>
            <person name="Hauser L."/>
            <person name="Muyzer G."/>
        </authorList>
    </citation>
    <scope>NUCLEOTIDE SEQUENCE [LARGE SCALE GENOMIC DNA]</scope>
    <source>
        <strain evidence="8 9">AHT 1</strain>
    </source>
</reference>
<organism evidence="8 9">
    <name type="scientific">Dethiobacter alkaliphilus AHT 1</name>
    <dbReference type="NCBI Taxonomy" id="555088"/>
    <lineage>
        <taxon>Bacteria</taxon>
        <taxon>Bacillati</taxon>
        <taxon>Bacillota</taxon>
        <taxon>Dethiobacteria</taxon>
        <taxon>Dethiobacterales</taxon>
        <taxon>Dethiobacteraceae</taxon>
        <taxon>Dethiobacter</taxon>
    </lineage>
</organism>
<evidence type="ECO:0000256" key="2">
    <source>
        <dbReference type="ARBA" id="ARBA00005879"/>
    </source>
</evidence>
<keyword evidence="4 8" id="KW-0489">Methyltransferase</keyword>
<dbReference type="GO" id="GO:0009236">
    <property type="term" value="P:cobalamin biosynthetic process"/>
    <property type="evidence" value="ECO:0007669"/>
    <property type="project" value="UniProtKB-UniPathway"/>
</dbReference>
<dbReference type="InterPro" id="IPR035996">
    <property type="entry name" value="4pyrrol_Methylase_sf"/>
</dbReference>
<comment type="caution">
    <text evidence="8">The sequence shown here is derived from an EMBL/GenBank/DDBJ whole genome shotgun (WGS) entry which is preliminary data.</text>
</comment>
<keyword evidence="6" id="KW-0949">S-adenosyl-L-methionine</keyword>
<dbReference type="Gene3D" id="3.30.950.10">
    <property type="entry name" value="Methyltransferase, Cobalt-precorrin-4 Transmethylase, Domain 2"/>
    <property type="match status" value="1"/>
</dbReference>
<dbReference type="CDD" id="cd11641">
    <property type="entry name" value="Precorrin-4_C11-MT"/>
    <property type="match status" value="1"/>
</dbReference>
<dbReference type="eggNOG" id="COG2875">
    <property type="taxonomic scope" value="Bacteria"/>
</dbReference>
<keyword evidence="3" id="KW-0169">Cobalamin biosynthesis</keyword>
<proteinExistence type="inferred from homology"/>
<evidence type="ECO:0000256" key="5">
    <source>
        <dbReference type="ARBA" id="ARBA00022679"/>
    </source>
</evidence>
<dbReference type="EC" id="2.1.1.133" evidence="8"/>
<evidence type="ECO:0000256" key="3">
    <source>
        <dbReference type="ARBA" id="ARBA00022573"/>
    </source>
</evidence>
<dbReference type="Pfam" id="PF00590">
    <property type="entry name" value="TP_methylase"/>
    <property type="match status" value="1"/>
</dbReference>
<evidence type="ECO:0000256" key="1">
    <source>
        <dbReference type="ARBA" id="ARBA00004953"/>
    </source>
</evidence>
<dbReference type="Gene3D" id="3.40.1010.10">
    <property type="entry name" value="Cobalt-precorrin-4 Transmethylase, Domain 1"/>
    <property type="match status" value="1"/>
</dbReference>
<dbReference type="EMBL" id="ACJM01000003">
    <property type="protein sequence ID" value="EEG78263.1"/>
    <property type="molecule type" value="Genomic_DNA"/>
</dbReference>
<dbReference type="InterPro" id="IPR006362">
    <property type="entry name" value="Cbl_synth_CobM/CibF"/>
</dbReference>
<dbReference type="RefSeq" id="WP_008514883.1">
    <property type="nucleotide sequence ID" value="NZ_ACJM01000003.1"/>
</dbReference>
<dbReference type="NCBIfam" id="TIGR01465">
    <property type="entry name" value="cobM_cbiF"/>
    <property type="match status" value="1"/>
</dbReference>
<comment type="pathway">
    <text evidence="1">Cofactor biosynthesis; adenosylcobalamin biosynthesis.</text>
</comment>
<evidence type="ECO:0000256" key="6">
    <source>
        <dbReference type="ARBA" id="ARBA00022691"/>
    </source>
</evidence>
<evidence type="ECO:0000313" key="9">
    <source>
        <dbReference type="Proteomes" id="UP000006443"/>
    </source>
</evidence>
<evidence type="ECO:0000256" key="4">
    <source>
        <dbReference type="ARBA" id="ARBA00022603"/>
    </source>
</evidence>
<dbReference type="GO" id="GO:0032259">
    <property type="term" value="P:methylation"/>
    <property type="evidence" value="ECO:0007669"/>
    <property type="project" value="UniProtKB-KW"/>
</dbReference>
<dbReference type="InterPro" id="IPR003043">
    <property type="entry name" value="Uropor_MeTrfase_CS"/>
</dbReference>
<sequence>MTVYFVGAGPGDAELITVKGARLLGEADLILYAGSLVNKDILVHAGKKTRIEDSAGLNLDEQVKMMAEALQEGKKVVRLHTGDPALYGAIQEQMDALQKQGIESIMVPGVSSYAAAAAAVGRELTLPEVSQTVIITRLAGRTPVPQKENLASLAAHRASMCIFLSVGMMDKVVTELQEEYPAETPVAVVEKASWPGERAIRGTLADIAQKVQEAGITKTAMILVGEFLGKEDYVPSRLYAAEFSHEYRKAQD</sequence>